<dbReference type="GO" id="GO:0016020">
    <property type="term" value="C:membrane"/>
    <property type="evidence" value="ECO:0007669"/>
    <property type="project" value="UniProtKB-SubCell"/>
</dbReference>
<dbReference type="PRINTS" id="PR00385">
    <property type="entry name" value="P450"/>
</dbReference>
<gene>
    <name evidence="11" type="ORF">NKR23_g6607</name>
</gene>
<dbReference type="PANTHER" id="PTHR46206:SF6">
    <property type="entry name" value="CYTOCHROME P450 MONOOXYGENASE AN1598-RELATED"/>
    <property type="match status" value="1"/>
</dbReference>
<comment type="subcellular location">
    <subcellularLocation>
        <location evidence="2">Membrane</location>
        <topology evidence="2">Single-pass membrane protein</topology>
    </subcellularLocation>
</comment>
<keyword evidence="12" id="KW-1185">Reference proteome</keyword>
<reference evidence="11" key="1">
    <citation type="submission" date="2022-07" db="EMBL/GenBank/DDBJ databases">
        <title>Fungi with potential for degradation of polypropylene.</title>
        <authorList>
            <person name="Gostincar C."/>
        </authorList>
    </citation>
    <scope>NUCLEOTIDE SEQUENCE</scope>
    <source>
        <strain evidence="11">EXF-13308</strain>
    </source>
</reference>
<dbReference type="GO" id="GO:0020037">
    <property type="term" value="F:heme binding"/>
    <property type="evidence" value="ECO:0007669"/>
    <property type="project" value="InterPro"/>
</dbReference>
<evidence type="ECO:0000256" key="8">
    <source>
        <dbReference type="PIRSR" id="PIRSR602403-1"/>
    </source>
</evidence>
<dbReference type="GO" id="GO:0004497">
    <property type="term" value="F:monooxygenase activity"/>
    <property type="evidence" value="ECO:0007669"/>
    <property type="project" value="UniProtKB-KW"/>
</dbReference>
<keyword evidence="10" id="KW-1133">Transmembrane helix</keyword>
<dbReference type="Gene3D" id="1.10.630.10">
    <property type="entry name" value="Cytochrome P450"/>
    <property type="match status" value="1"/>
</dbReference>
<keyword evidence="10" id="KW-0812">Transmembrane</keyword>
<dbReference type="GO" id="GO:0016705">
    <property type="term" value="F:oxidoreductase activity, acting on paired donors, with incorporation or reduction of molecular oxygen"/>
    <property type="evidence" value="ECO:0007669"/>
    <property type="project" value="InterPro"/>
</dbReference>
<evidence type="ECO:0000256" key="6">
    <source>
        <dbReference type="ARBA" id="ARBA00023004"/>
    </source>
</evidence>
<dbReference type="PROSITE" id="PS00086">
    <property type="entry name" value="CYTOCHROME_P450"/>
    <property type="match status" value="1"/>
</dbReference>
<feature type="binding site" description="axial binding residue" evidence="8">
    <location>
        <position position="447"/>
    </location>
    <ligand>
        <name>heme</name>
        <dbReference type="ChEBI" id="CHEBI:30413"/>
    </ligand>
    <ligandPart>
        <name>Fe</name>
        <dbReference type="ChEBI" id="CHEBI:18248"/>
    </ligandPart>
</feature>
<evidence type="ECO:0000256" key="4">
    <source>
        <dbReference type="ARBA" id="ARBA00022723"/>
    </source>
</evidence>
<dbReference type="CDD" id="cd11041">
    <property type="entry name" value="CYP503A1-like"/>
    <property type="match status" value="1"/>
</dbReference>
<proteinExistence type="inferred from homology"/>
<comment type="caution">
    <text evidence="11">The sequence shown here is derived from an EMBL/GenBank/DDBJ whole genome shotgun (WGS) entry which is preliminary data.</text>
</comment>
<comment type="similarity">
    <text evidence="3 9">Belongs to the cytochrome P450 family.</text>
</comment>
<evidence type="ECO:0000313" key="12">
    <source>
        <dbReference type="Proteomes" id="UP001174694"/>
    </source>
</evidence>
<dbReference type="Pfam" id="PF00067">
    <property type="entry name" value="p450"/>
    <property type="match status" value="1"/>
</dbReference>
<evidence type="ECO:0000256" key="5">
    <source>
        <dbReference type="ARBA" id="ARBA00023002"/>
    </source>
</evidence>
<dbReference type="PANTHER" id="PTHR46206">
    <property type="entry name" value="CYTOCHROME P450"/>
    <property type="match status" value="1"/>
</dbReference>
<name>A0AA38VP37_9PEZI</name>
<keyword evidence="8 9" id="KW-0349">Heme</keyword>
<keyword evidence="6 8" id="KW-0408">Iron</keyword>
<organism evidence="11 12">
    <name type="scientific">Pleurostoma richardsiae</name>
    <dbReference type="NCBI Taxonomy" id="41990"/>
    <lineage>
        <taxon>Eukaryota</taxon>
        <taxon>Fungi</taxon>
        <taxon>Dikarya</taxon>
        <taxon>Ascomycota</taxon>
        <taxon>Pezizomycotina</taxon>
        <taxon>Sordariomycetes</taxon>
        <taxon>Sordariomycetidae</taxon>
        <taxon>Calosphaeriales</taxon>
        <taxon>Pleurostomataceae</taxon>
        <taxon>Pleurostoma</taxon>
    </lineage>
</organism>
<dbReference type="InterPro" id="IPR001128">
    <property type="entry name" value="Cyt_P450"/>
</dbReference>
<accession>A0AA38VP37</accession>
<dbReference type="EMBL" id="JANBVO010000019">
    <property type="protein sequence ID" value="KAJ9143517.1"/>
    <property type="molecule type" value="Genomic_DNA"/>
</dbReference>
<keyword evidence="5 9" id="KW-0560">Oxidoreductase</keyword>
<dbReference type="PRINTS" id="PR00465">
    <property type="entry name" value="EP450IV"/>
</dbReference>
<feature type="transmembrane region" description="Helical" evidence="10">
    <location>
        <begin position="6"/>
        <end position="25"/>
    </location>
</feature>
<evidence type="ECO:0000256" key="3">
    <source>
        <dbReference type="ARBA" id="ARBA00010617"/>
    </source>
</evidence>
<comment type="cofactor">
    <cofactor evidence="1 8">
        <name>heme</name>
        <dbReference type="ChEBI" id="CHEBI:30413"/>
    </cofactor>
</comment>
<dbReference type="GO" id="GO:0005506">
    <property type="term" value="F:iron ion binding"/>
    <property type="evidence" value="ECO:0007669"/>
    <property type="project" value="InterPro"/>
</dbReference>
<dbReference type="Proteomes" id="UP001174694">
    <property type="component" value="Unassembled WGS sequence"/>
</dbReference>
<evidence type="ECO:0000256" key="2">
    <source>
        <dbReference type="ARBA" id="ARBA00004167"/>
    </source>
</evidence>
<dbReference type="AlphaFoldDB" id="A0AA38VP37"/>
<sequence>MELETGSTYAWVLALAIITWSAYAFSRKERLPRVEFLRLNEGPGKAGDAKDVQLFLDDSLGAIMKGYNEYSKKGKNFLLRAPKQVYFIAAPRFLDEIRKAPETHLSQPAAANIIFQTRHTLHPALVDDVYHYDVVRKGLGQALPRILPALAKEAQFSFKIELGILPDCTEVTVFPLATKIITRISNRMMVGPELCRNDEFLHYSGIYTKATFDSAALLRNLPEFLKGPAMIFMTTHRKEQETARKYLIPMIKERLTSKNSSGEKPDDALQWLLNITPPEKADPETLLQRMIHINVTAIHAPAVTLTECIFDLCHHPKIHEELRDEIAQVLGNKPVDQVWTKMNMDRLVKMDSFIRESARLTPMSAVKMERLAVKDFTLSDGTLVPRGTSVGVISHGRHMDEDILENARTFDAFRYARLRDQPGMENQYTFAQASPDNMMFGLGRHACPGRHFASALIKLVLVHLLVSHDVKILEGRPLPQSKWTQKFRNPDFTATVAFSSRPAEERFAGILS</sequence>
<keyword evidence="10" id="KW-0472">Membrane</keyword>
<evidence type="ECO:0000313" key="11">
    <source>
        <dbReference type="EMBL" id="KAJ9143517.1"/>
    </source>
</evidence>
<evidence type="ECO:0000256" key="7">
    <source>
        <dbReference type="ARBA" id="ARBA00023033"/>
    </source>
</evidence>
<evidence type="ECO:0000256" key="1">
    <source>
        <dbReference type="ARBA" id="ARBA00001971"/>
    </source>
</evidence>
<keyword evidence="7 9" id="KW-0503">Monooxygenase</keyword>
<dbReference type="SUPFAM" id="SSF48264">
    <property type="entry name" value="Cytochrome P450"/>
    <property type="match status" value="1"/>
</dbReference>
<protein>
    <submittedName>
        <fullName evidence="11">Cytochrome P450</fullName>
    </submittedName>
</protein>
<dbReference type="InterPro" id="IPR002403">
    <property type="entry name" value="Cyt_P450_E_grp-IV"/>
</dbReference>
<dbReference type="InterPro" id="IPR036396">
    <property type="entry name" value="Cyt_P450_sf"/>
</dbReference>
<evidence type="ECO:0000256" key="9">
    <source>
        <dbReference type="RuleBase" id="RU000461"/>
    </source>
</evidence>
<evidence type="ECO:0000256" key="10">
    <source>
        <dbReference type="SAM" id="Phobius"/>
    </source>
</evidence>
<keyword evidence="4 8" id="KW-0479">Metal-binding</keyword>
<dbReference type="InterPro" id="IPR017972">
    <property type="entry name" value="Cyt_P450_CS"/>
</dbReference>